<dbReference type="EMBL" id="QGNW01001287">
    <property type="protein sequence ID" value="RVW47262.1"/>
    <property type="molecule type" value="Genomic_DNA"/>
</dbReference>
<dbReference type="PANTHER" id="PTHR48475">
    <property type="entry name" value="RIBONUCLEASE H"/>
    <property type="match status" value="1"/>
</dbReference>
<proteinExistence type="predicted"/>
<gene>
    <name evidence="1" type="ORF">CK203_070070</name>
</gene>
<evidence type="ECO:0000313" key="1">
    <source>
        <dbReference type="EMBL" id="RVW47262.1"/>
    </source>
</evidence>
<dbReference type="AlphaFoldDB" id="A0A438EHW9"/>
<name>A0A438EHW9_VITVI</name>
<organism evidence="1 2">
    <name type="scientific">Vitis vinifera</name>
    <name type="common">Grape</name>
    <dbReference type="NCBI Taxonomy" id="29760"/>
    <lineage>
        <taxon>Eukaryota</taxon>
        <taxon>Viridiplantae</taxon>
        <taxon>Streptophyta</taxon>
        <taxon>Embryophyta</taxon>
        <taxon>Tracheophyta</taxon>
        <taxon>Spermatophyta</taxon>
        <taxon>Magnoliopsida</taxon>
        <taxon>eudicotyledons</taxon>
        <taxon>Gunneridae</taxon>
        <taxon>Pentapetalae</taxon>
        <taxon>rosids</taxon>
        <taxon>Vitales</taxon>
        <taxon>Vitaceae</taxon>
        <taxon>Viteae</taxon>
        <taxon>Vitis</taxon>
    </lineage>
</organism>
<evidence type="ECO:0000313" key="2">
    <source>
        <dbReference type="Proteomes" id="UP000288805"/>
    </source>
</evidence>
<dbReference type="Proteomes" id="UP000288805">
    <property type="component" value="Unassembled WGS sequence"/>
</dbReference>
<protein>
    <submittedName>
        <fullName evidence="1">Uncharacterized protein</fullName>
    </submittedName>
</protein>
<reference evidence="1 2" key="1">
    <citation type="journal article" date="2018" name="PLoS Genet.">
        <title>Population sequencing reveals clonal diversity and ancestral inbreeding in the grapevine cultivar Chardonnay.</title>
        <authorList>
            <person name="Roach M.J."/>
            <person name="Johnson D.L."/>
            <person name="Bohlmann J."/>
            <person name="van Vuuren H.J."/>
            <person name="Jones S.J."/>
            <person name="Pretorius I.S."/>
            <person name="Schmidt S.A."/>
            <person name="Borneman A.R."/>
        </authorList>
    </citation>
    <scope>NUCLEOTIDE SEQUENCE [LARGE SCALE GENOMIC DNA]</scope>
    <source>
        <strain evidence="2">cv. Chardonnay</strain>
        <tissue evidence="1">Leaf</tissue>
    </source>
</reference>
<dbReference type="PANTHER" id="PTHR48475:SF1">
    <property type="entry name" value="RNASE H TYPE-1 DOMAIN-CONTAINING PROTEIN"/>
    <property type="match status" value="1"/>
</dbReference>
<comment type="caution">
    <text evidence="1">The sequence shown here is derived from an EMBL/GenBank/DDBJ whole genome shotgun (WGS) entry which is preliminary data.</text>
</comment>
<accession>A0A438EHW9</accession>
<sequence>MLEQAKGKWVEELLSVLWAYQTTLGRLTGNTHFALAYGMDVVIPTEIGLPTARIVMQGQRDEDQELRRNLDWADEVGTLILKRVFENIAERGVGKFQANWEGPYIISKAGESEAYHLQKLNGTPLLRPWNVYNLKQYY</sequence>